<reference evidence="2" key="1">
    <citation type="submission" date="2022-12" db="EMBL/GenBank/DDBJ databases">
        <authorList>
            <person name="Webb A."/>
        </authorList>
    </citation>
    <scope>NUCLEOTIDE SEQUENCE</scope>
    <source>
        <strain evidence="2">Pd1</strain>
    </source>
</reference>
<organism evidence="2 3">
    <name type="scientific">Peronospora destructor</name>
    <dbReference type="NCBI Taxonomy" id="86335"/>
    <lineage>
        <taxon>Eukaryota</taxon>
        <taxon>Sar</taxon>
        <taxon>Stramenopiles</taxon>
        <taxon>Oomycota</taxon>
        <taxon>Peronosporomycetes</taxon>
        <taxon>Peronosporales</taxon>
        <taxon>Peronosporaceae</taxon>
        <taxon>Peronospora</taxon>
    </lineage>
</organism>
<sequence length="134" mass="14901">MELSRAESSLRTLKNRPKTPQGALSTALAILQLISPSESPSTHASIIDEETRRDLFQQELQTLLLYGKERWEPLAVFLVVVRDLLSTYLKLPDLDADTDFCLPAQELPLYVTSIAPLSNAFLTHDCQASRTSAS</sequence>
<proteinExistence type="predicted"/>
<feature type="region of interest" description="Disordered" evidence="1">
    <location>
        <begin position="1"/>
        <end position="21"/>
    </location>
</feature>
<dbReference type="EMBL" id="CANTFM010000767">
    <property type="protein sequence ID" value="CAI5729538.1"/>
    <property type="molecule type" value="Genomic_DNA"/>
</dbReference>
<protein>
    <submittedName>
        <fullName evidence="2">Uncharacterized protein</fullName>
    </submittedName>
</protein>
<evidence type="ECO:0000313" key="2">
    <source>
        <dbReference type="EMBL" id="CAI5729538.1"/>
    </source>
</evidence>
<name>A0AAV0TZV6_9STRA</name>
<gene>
    <name evidence="2" type="ORF">PDE001_LOCUS4275</name>
</gene>
<accession>A0AAV0TZV6</accession>
<dbReference type="Proteomes" id="UP001162029">
    <property type="component" value="Unassembled WGS sequence"/>
</dbReference>
<feature type="compositionally biased region" description="Polar residues" evidence="1">
    <location>
        <begin position="1"/>
        <end position="12"/>
    </location>
</feature>
<evidence type="ECO:0000313" key="3">
    <source>
        <dbReference type="Proteomes" id="UP001162029"/>
    </source>
</evidence>
<evidence type="ECO:0000256" key="1">
    <source>
        <dbReference type="SAM" id="MobiDB-lite"/>
    </source>
</evidence>
<keyword evidence="3" id="KW-1185">Reference proteome</keyword>
<dbReference type="AlphaFoldDB" id="A0AAV0TZV6"/>
<comment type="caution">
    <text evidence="2">The sequence shown here is derived from an EMBL/GenBank/DDBJ whole genome shotgun (WGS) entry which is preliminary data.</text>
</comment>